<dbReference type="RefSeq" id="WP_102110587.1">
    <property type="nucleotide sequence ID" value="NZ_BMGN01000005.1"/>
</dbReference>
<dbReference type="InterPro" id="IPR002636">
    <property type="entry name" value="DUF29"/>
</dbReference>
<dbReference type="PANTHER" id="PTHR34235:SF4">
    <property type="entry name" value="SLR0291 PROTEIN"/>
    <property type="match status" value="1"/>
</dbReference>
<dbReference type="KEGG" id="ncb:C0V82_00040"/>
<dbReference type="Pfam" id="PF01724">
    <property type="entry name" value="DUF29"/>
    <property type="match status" value="1"/>
</dbReference>
<protein>
    <submittedName>
        <fullName evidence="1">DUF29 domain-containing protein</fullName>
    </submittedName>
</protein>
<dbReference type="Proteomes" id="UP000234752">
    <property type="component" value="Chromosome eg_1"/>
</dbReference>
<dbReference type="PANTHER" id="PTHR34235">
    <property type="entry name" value="SLR1203 PROTEIN-RELATED"/>
    <property type="match status" value="1"/>
</dbReference>
<dbReference type="AlphaFoldDB" id="A0A2K9N6W3"/>
<reference evidence="1 2" key="1">
    <citation type="submission" date="2017-12" db="EMBL/GenBank/DDBJ databases">
        <title>Genomes of bacteria within cyanobacterial aggregates.</title>
        <authorList>
            <person name="Cai H."/>
        </authorList>
    </citation>
    <scope>NUCLEOTIDE SEQUENCE [LARGE SCALE GENOMIC DNA]</scope>
    <source>
        <strain evidence="1 2">TH16</strain>
    </source>
</reference>
<proteinExistence type="predicted"/>
<dbReference type="Gene3D" id="1.20.1220.20">
    <property type="entry name" value="Uncharcterised protein PF01724"/>
    <property type="match status" value="1"/>
</dbReference>
<name>A0A2K9N6W3_9PROT</name>
<sequence>MSENLYETDFYAWANQQAALLRAGKLSAADIEHIAEEIESMGRTEKRELVSRLTVLLLHLLKWQFQPGLRCNSGRLTVKEQRYRLSDHLADNPSLNARLPEAICNAYRLALVEAERETGLPETTFPVECPWSFDQLSSPSFWPDQH</sequence>
<evidence type="ECO:0000313" key="1">
    <source>
        <dbReference type="EMBL" id="AUN28824.1"/>
    </source>
</evidence>
<evidence type="ECO:0000313" key="2">
    <source>
        <dbReference type="Proteomes" id="UP000234752"/>
    </source>
</evidence>
<accession>A0A2K9N6W3</accession>
<gene>
    <name evidence="1" type="ORF">C0V82_00040</name>
</gene>
<dbReference type="EMBL" id="CP025611">
    <property type="protein sequence ID" value="AUN28824.1"/>
    <property type="molecule type" value="Genomic_DNA"/>
</dbReference>
<dbReference type="OrthoDB" id="425753at2"/>
<organism evidence="1 2">
    <name type="scientific">Niveispirillum cyanobacteriorum</name>
    <dbReference type="NCBI Taxonomy" id="1612173"/>
    <lineage>
        <taxon>Bacteria</taxon>
        <taxon>Pseudomonadati</taxon>
        <taxon>Pseudomonadota</taxon>
        <taxon>Alphaproteobacteria</taxon>
        <taxon>Rhodospirillales</taxon>
        <taxon>Azospirillaceae</taxon>
        <taxon>Niveispirillum</taxon>
    </lineage>
</organism>
<keyword evidence="2" id="KW-1185">Reference proteome</keyword>